<dbReference type="RefSeq" id="WP_073198323.1">
    <property type="nucleotide sequence ID" value="NZ_FRBN01000012.1"/>
</dbReference>
<name>A0A1M7A7B1_9RHOB</name>
<gene>
    <name evidence="1" type="ORF">SAMN05444414_11292</name>
</gene>
<accession>A0A1M7A7B1</accession>
<dbReference type="InterPro" id="IPR022025">
    <property type="entry name" value="Amidoligase_2"/>
</dbReference>
<proteinExistence type="predicted"/>
<evidence type="ECO:0000313" key="1">
    <source>
        <dbReference type="EMBL" id="SHL38551.1"/>
    </source>
</evidence>
<dbReference type="OrthoDB" id="5597599at2"/>
<keyword evidence="2" id="KW-1185">Reference proteome</keyword>
<keyword evidence="1" id="KW-0436">Ligase</keyword>
<dbReference type="GO" id="GO:0016874">
    <property type="term" value="F:ligase activity"/>
    <property type="evidence" value="ECO:0007669"/>
    <property type="project" value="UniProtKB-KW"/>
</dbReference>
<reference evidence="2" key="1">
    <citation type="submission" date="2016-11" db="EMBL/GenBank/DDBJ databases">
        <authorList>
            <person name="Varghese N."/>
            <person name="Submissions S."/>
        </authorList>
    </citation>
    <scope>NUCLEOTIDE SEQUENCE [LARGE SCALE GENOMIC DNA]</scope>
    <source>
        <strain evidence="2">DSM 29327</strain>
    </source>
</reference>
<dbReference type="Pfam" id="PF12224">
    <property type="entry name" value="Amidoligase_2"/>
    <property type="match status" value="1"/>
</dbReference>
<dbReference type="AlphaFoldDB" id="A0A1M7A7B1"/>
<protein>
    <submittedName>
        <fullName evidence="1">Putative amidoligase enzyme</fullName>
    </submittedName>
</protein>
<organism evidence="1 2">
    <name type="scientific">Roseovarius marisflavi</name>
    <dbReference type="NCBI Taxonomy" id="1054996"/>
    <lineage>
        <taxon>Bacteria</taxon>
        <taxon>Pseudomonadati</taxon>
        <taxon>Pseudomonadota</taxon>
        <taxon>Alphaproteobacteria</taxon>
        <taxon>Rhodobacterales</taxon>
        <taxon>Roseobacteraceae</taxon>
        <taxon>Roseovarius</taxon>
    </lineage>
</organism>
<dbReference type="Proteomes" id="UP000184191">
    <property type="component" value="Unassembled WGS sequence"/>
</dbReference>
<sequence length="319" mass="34762">MPEFTPLPQPLNAKGNPRLVGVEIELGGLDEARVARICADTLGGTAKQGDGPFWTITDSEIGDVEIYLDVFLRNAQQSKLRDLALDIGREVIPVEIVTEPLDHAGLCRLDDLRAALRAAGGLGSGAGWFFGFGLHLNIEIASAADADIVHPLLAYALIEDWIRTANPIDDARRVLPFTDPYPTDFVRALIAAGPGASRDQVTGIYLEHTPSRNRGLDMLPIFAHFDPGRIAAAISDKTSARPTFHFRLPDCRIDEADWSIADEWNRWLLVERVAQDADLLAELSRAWDDDHGVLTLSRKSWAARCGSILKAAGLDGISA</sequence>
<evidence type="ECO:0000313" key="2">
    <source>
        <dbReference type="Proteomes" id="UP000184191"/>
    </source>
</evidence>
<dbReference type="STRING" id="1054996.SAMN05444414_11292"/>
<dbReference type="EMBL" id="FRBN01000012">
    <property type="protein sequence ID" value="SHL38551.1"/>
    <property type="molecule type" value="Genomic_DNA"/>
</dbReference>